<organism evidence="2">
    <name type="scientific">marine metagenome</name>
    <dbReference type="NCBI Taxonomy" id="408172"/>
    <lineage>
        <taxon>unclassified sequences</taxon>
        <taxon>metagenomes</taxon>
        <taxon>ecological metagenomes</taxon>
    </lineage>
</organism>
<dbReference type="InterPro" id="IPR029044">
    <property type="entry name" value="Nucleotide-diphossugar_trans"/>
</dbReference>
<protein>
    <recommendedName>
        <fullName evidence="1">Glycosyltransferase 2-like domain-containing protein</fullName>
    </recommendedName>
</protein>
<proteinExistence type="predicted"/>
<accession>A0A382R0C2</accession>
<evidence type="ECO:0000313" key="2">
    <source>
        <dbReference type="EMBL" id="SVC90051.1"/>
    </source>
</evidence>
<dbReference type="SUPFAM" id="SSF53448">
    <property type="entry name" value="Nucleotide-diphospho-sugar transferases"/>
    <property type="match status" value="1"/>
</dbReference>
<gene>
    <name evidence="2" type="ORF">METZ01_LOCUS342905</name>
</gene>
<dbReference type="AlphaFoldDB" id="A0A382R0C2"/>
<dbReference type="Pfam" id="PF00535">
    <property type="entry name" value="Glycos_transf_2"/>
    <property type="match status" value="1"/>
</dbReference>
<sequence>MQSVLNTNEFGAFEIIVVDNYSHDDSCRMVKNEFPQIKLIRNKENLGFSKAVNIGLEKSRGEFICLLNPDTLVSDNTFNKLLDYITLNPNTGCIGPKILNPDGTLQLACKRSFPDPFSAFFKLIGLSRLFPESIRFGKYNLTFLDENKIHDVDAISGSFMLFPKLIVDKIGAFDESFFMYGEDLDFCHRIKQIGYNIIYNPITSIIHYKGESAKTAPYDMIQLFYIAFHKYYKKYSDQYPSWKLLHFIVSFGIT</sequence>
<evidence type="ECO:0000259" key="1">
    <source>
        <dbReference type="Pfam" id="PF00535"/>
    </source>
</evidence>
<dbReference type="Gene3D" id="3.90.550.10">
    <property type="entry name" value="Spore Coat Polysaccharide Biosynthesis Protein SpsA, Chain A"/>
    <property type="match status" value="1"/>
</dbReference>
<reference evidence="2" key="1">
    <citation type="submission" date="2018-05" db="EMBL/GenBank/DDBJ databases">
        <authorList>
            <person name="Lanie J.A."/>
            <person name="Ng W.-L."/>
            <person name="Kazmierczak K.M."/>
            <person name="Andrzejewski T.M."/>
            <person name="Davidsen T.M."/>
            <person name="Wayne K.J."/>
            <person name="Tettelin H."/>
            <person name="Glass J.I."/>
            <person name="Rusch D."/>
            <person name="Podicherti R."/>
            <person name="Tsui H.-C.T."/>
            <person name="Winkler M.E."/>
        </authorList>
    </citation>
    <scope>NUCLEOTIDE SEQUENCE</scope>
</reference>
<dbReference type="PANTHER" id="PTHR43179">
    <property type="entry name" value="RHAMNOSYLTRANSFERASE WBBL"/>
    <property type="match status" value="1"/>
</dbReference>
<dbReference type="CDD" id="cd04186">
    <property type="entry name" value="GT_2_like_c"/>
    <property type="match status" value="1"/>
</dbReference>
<feature type="domain" description="Glycosyltransferase 2-like" evidence="1">
    <location>
        <begin position="2"/>
        <end position="105"/>
    </location>
</feature>
<feature type="non-terminal residue" evidence="2">
    <location>
        <position position="254"/>
    </location>
</feature>
<dbReference type="PANTHER" id="PTHR43179:SF7">
    <property type="entry name" value="RHAMNOSYLTRANSFERASE WBBL"/>
    <property type="match status" value="1"/>
</dbReference>
<dbReference type="InterPro" id="IPR001173">
    <property type="entry name" value="Glyco_trans_2-like"/>
</dbReference>
<dbReference type="EMBL" id="UINC01117553">
    <property type="protein sequence ID" value="SVC90051.1"/>
    <property type="molecule type" value="Genomic_DNA"/>
</dbReference>
<name>A0A382R0C2_9ZZZZ</name>